<dbReference type="PANTHER" id="PTHR33452:SF4">
    <property type="entry name" value="BLL4328 PROTEIN"/>
    <property type="match status" value="1"/>
</dbReference>
<comment type="subcellular location">
    <subcellularLocation>
        <location evidence="1">Cell membrane</location>
        <topology evidence="1">Multi-pass membrane protein</topology>
    </subcellularLocation>
</comment>
<dbReference type="GO" id="GO:0005886">
    <property type="term" value="C:plasma membrane"/>
    <property type="evidence" value="ECO:0007669"/>
    <property type="project" value="UniProtKB-SubCell"/>
</dbReference>
<dbReference type="PANTHER" id="PTHR33452">
    <property type="entry name" value="OXIDOREDUCTASE CATD-RELATED"/>
    <property type="match status" value="1"/>
</dbReference>
<keyword evidence="8" id="KW-1185">Reference proteome</keyword>
<sequence length="133" mass="14442">MNFLTRFQPVLLSVLRIAAAYMFMLHGSAKLFALPHVEMFDNLQILSLYGAAGILEFFGGLLLLLGLFTRPVAFILSGQMAVAYFMAHASEAPLFPLLNGGEAAALFSFIFIYIAAAGGGAWALDNKFAKNKF</sequence>
<evidence type="ECO:0000256" key="5">
    <source>
        <dbReference type="ARBA" id="ARBA00022989"/>
    </source>
</evidence>
<comment type="similarity">
    <text evidence="2">Belongs to the DoxX family.</text>
</comment>
<gene>
    <name evidence="7" type="ORF">BG910_07665</name>
</gene>
<dbReference type="OrthoDB" id="346004at2"/>
<dbReference type="AlphaFoldDB" id="A0A220S2H1"/>
<dbReference type="InterPro" id="IPR032808">
    <property type="entry name" value="DoxX"/>
</dbReference>
<name>A0A220S2H1_9NEIS</name>
<evidence type="ECO:0000313" key="7">
    <source>
        <dbReference type="EMBL" id="ASK27637.1"/>
    </source>
</evidence>
<dbReference type="KEGG" id="nei:BG910_07665"/>
<keyword evidence="4" id="KW-0812">Transmembrane</keyword>
<keyword evidence="5" id="KW-1133">Transmembrane helix</keyword>
<dbReference type="EMBL" id="CP022278">
    <property type="protein sequence ID" value="ASK27637.1"/>
    <property type="molecule type" value="Genomic_DNA"/>
</dbReference>
<dbReference type="Proteomes" id="UP000198238">
    <property type="component" value="Chromosome"/>
</dbReference>
<proteinExistence type="inferred from homology"/>
<accession>A0A220S2H1</accession>
<evidence type="ECO:0000313" key="8">
    <source>
        <dbReference type="Proteomes" id="UP000198238"/>
    </source>
</evidence>
<dbReference type="RefSeq" id="WP_089036338.1">
    <property type="nucleotide sequence ID" value="NZ_CP022278.1"/>
</dbReference>
<reference evidence="7 8" key="1">
    <citation type="submission" date="2017-06" db="EMBL/GenBank/DDBJ databases">
        <title>Neisseria chenwenguii sp. nov., isolated from the intestinal contents of Tibetan Plateau Pika in Yushu, Qinghai Province, China.</title>
        <authorList>
            <person name="Zhang G."/>
        </authorList>
    </citation>
    <scope>NUCLEOTIDE SEQUENCE [LARGE SCALE GENOMIC DNA]</scope>
    <source>
        <strain evidence="7 8">10023</strain>
    </source>
</reference>
<evidence type="ECO:0000256" key="3">
    <source>
        <dbReference type="ARBA" id="ARBA00022475"/>
    </source>
</evidence>
<keyword evidence="6" id="KW-0472">Membrane</keyword>
<organism evidence="7 8">
    <name type="scientific">Neisseria chenwenguii</name>
    <dbReference type="NCBI Taxonomy" id="1853278"/>
    <lineage>
        <taxon>Bacteria</taxon>
        <taxon>Pseudomonadati</taxon>
        <taxon>Pseudomonadota</taxon>
        <taxon>Betaproteobacteria</taxon>
        <taxon>Neisseriales</taxon>
        <taxon>Neisseriaceae</taxon>
        <taxon>Neisseria</taxon>
    </lineage>
</organism>
<evidence type="ECO:0000256" key="4">
    <source>
        <dbReference type="ARBA" id="ARBA00022692"/>
    </source>
</evidence>
<evidence type="ECO:0000256" key="6">
    <source>
        <dbReference type="ARBA" id="ARBA00023136"/>
    </source>
</evidence>
<dbReference type="InterPro" id="IPR051907">
    <property type="entry name" value="DoxX-like_oxidoreductase"/>
</dbReference>
<dbReference type="Pfam" id="PF07681">
    <property type="entry name" value="DoxX"/>
    <property type="match status" value="1"/>
</dbReference>
<protein>
    <submittedName>
        <fullName evidence="7">LuxR family transcriptional regulator</fullName>
    </submittedName>
</protein>
<evidence type="ECO:0000256" key="1">
    <source>
        <dbReference type="ARBA" id="ARBA00004651"/>
    </source>
</evidence>
<evidence type="ECO:0000256" key="2">
    <source>
        <dbReference type="ARBA" id="ARBA00006679"/>
    </source>
</evidence>
<keyword evidence="3" id="KW-1003">Cell membrane</keyword>